<gene>
    <name evidence="1" type="ORF">A2519_07100</name>
</gene>
<name>A0A1F7F0V6_UNCRA</name>
<dbReference type="EMBL" id="MFYX01000151">
    <property type="protein sequence ID" value="OGK00232.1"/>
    <property type="molecule type" value="Genomic_DNA"/>
</dbReference>
<comment type="caution">
    <text evidence="1">The sequence shown here is derived from an EMBL/GenBank/DDBJ whole genome shotgun (WGS) entry which is preliminary data.</text>
</comment>
<sequence>MNTMRPYPYEYMNLRAVIVLLMLWLVHAASGYTTWDGKAVPPMADPVNPVICSTFVQLYMAVRTQVPGRVIVLKPGTYDIAAVAPLRLDSPNVTIRGLSDDPSAAALVGGGFENCANLEEELINLYTRNTTIANLTITECRCNALKFQGGVNDQTVLHNVRFLNVGERMIKGPGTTNAAQCSIRYCHFEDTKVPSATRCGSDATDSDGNYIAGMDIMHATAWVVHDCVFRNIRGSSGGGRGGIFFWGGSPGNANTDMIVERNTFIGCDRAISYGNPSGTNCVNGGFIRNNFIVRGAGIGIEMENSTNIKIYNNTLYSTDPTYSRAVYFSNNFTGNEFRNNIIFGNISGSVTTISNNLSRTSSSDATTNWFVNRTNADLHLTSNATAAINSGAPGLVSGDWDGHGRIDGQCDIGADEFNSVGVQDWGALSVGSDAGISVMPNPFNPTVVISVGINAVGAYCPPSLALGETGNTPLQAIIYNTNGRIIAGLVLHNGQATWDASAQPSGAYVVRAQIGAKNLTKVITLVK</sequence>
<dbReference type="SMART" id="SM00710">
    <property type="entry name" value="PbH1"/>
    <property type="match status" value="6"/>
</dbReference>
<dbReference type="InterPro" id="IPR012334">
    <property type="entry name" value="Pectin_lyas_fold"/>
</dbReference>
<evidence type="ECO:0000313" key="1">
    <source>
        <dbReference type="EMBL" id="OGK00232.1"/>
    </source>
</evidence>
<evidence type="ECO:0008006" key="3">
    <source>
        <dbReference type="Google" id="ProtNLM"/>
    </source>
</evidence>
<reference evidence="1 2" key="1">
    <citation type="journal article" date="2016" name="Nat. Commun.">
        <title>Thousands of microbial genomes shed light on interconnected biogeochemical processes in an aquifer system.</title>
        <authorList>
            <person name="Anantharaman K."/>
            <person name="Brown C.T."/>
            <person name="Hug L.A."/>
            <person name="Sharon I."/>
            <person name="Castelle C.J."/>
            <person name="Probst A.J."/>
            <person name="Thomas B.C."/>
            <person name="Singh A."/>
            <person name="Wilkins M.J."/>
            <person name="Karaoz U."/>
            <person name="Brodie E.L."/>
            <person name="Williams K.H."/>
            <person name="Hubbard S.S."/>
            <person name="Banfield J.F."/>
        </authorList>
    </citation>
    <scope>NUCLEOTIDE SEQUENCE [LARGE SCALE GENOMIC DNA]</scope>
</reference>
<dbReference type="InterPro" id="IPR006626">
    <property type="entry name" value="PbH1"/>
</dbReference>
<dbReference type="Proteomes" id="UP000179243">
    <property type="component" value="Unassembled WGS sequence"/>
</dbReference>
<dbReference type="SUPFAM" id="SSF51126">
    <property type="entry name" value="Pectin lyase-like"/>
    <property type="match status" value="1"/>
</dbReference>
<dbReference type="Gene3D" id="2.160.20.10">
    <property type="entry name" value="Single-stranded right-handed beta-helix, Pectin lyase-like"/>
    <property type="match status" value="1"/>
</dbReference>
<protein>
    <recommendedName>
        <fullName evidence="3">Right handed beta helix domain-containing protein</fullName>
    </recommendedName>
</protein>
<dbReference type="InterPro" id="IPR011050">
    <property type="entry name" value="Pectin_lyase_fold/virulence"/>
</dbReference>
<organism evidence="1 2">
    <name type="scientific">Candidatus Raymondbacteria bacterium RIFOXYD12_FULL_49_13</name>
    <dbReference type="NCBI Taxonomy" id="1817890"/>
    <lineage>
        <taxon>Bacteria</taxon>
        <taxon>Raymondiibacteriota</taxon>
    </lineage>
</organism>
<dbReference type="AlphaFoldDB" id="A0A1F7F0V6"/>
<evidence type="ECO:0000313" key="2">
    <source>
        <dbReference type="Proteomes" id="UP000179243"/>
    </source>
</evidence>
<proteinExistence type="predicted"/>
<accession>A0A1F7F0V6</accession>